<accession>A0ABT0N8Y6</accession>
<keyword evidence="1" id="KW-0812">Transmembrane</keyword>
<proteinExistence type="predicted"/>
<feature type="transmembrane region" description="Helical" evidence="1">
    <location>
        <begin position="45"/>
        <end position="63"/>
    </location>
</feature>
<protein>
    <submittedName>
        <fullName evidence="2">Uncharacterized protein</fullName>
    </submittedName>
</protein>
<gene>
    <name evidence="2" type="ORF">L2725_12360</name>
</gene>
<organism evidence="2 3">
    <name type="scientific">Shewanella corallii</name>
    <dbReference type="NCBI Taxonomy" id="560080"/>
    <lineage>
        <taxon>Bacteria</taxon>
        <taxon>Pseudomonadati</taxon>
        <taxon>Pseudomonadota</taxon>
        <taxon>Gammaproteobacteria</taxon>
        <taxon>Alteromonadales</taxon>
        <taxon>Shewanellaceae</taxon>
        <taxon>Shewanella</taxon>
    </lineage>
</organism>
<sequence length="103" mass="11513">MICPHCSKGFSIARIENQRGKGLKAEFQCPHCHAWLGKNVTLQRLKITGFYVAAGMAACYWWLPQYKAIAAPVGIVALILLLASHIMDHIKVRELPPEEQDKA</sequence>
<keyword evidence="3" id="KW-1185">Reference proteome</keyword>
<evidence type="ECO:0000256" key="1">
    <source>
        <dbReference type="SAM" id="Phobius"/>
    </source>
</evidence>
<dbReference type="RefSeq" id="WP_248936534.1">
    <property type="nucleotide sequence ID" value="NZ_JAKIKT010000004.1"/>
</dbReference>
<dbReference type="EMBL" id="JAKIKT010000004">
    <property type="protein sequence ID" value="MCL2914560.1"/>
    <property type="molecule type" value="Genomic_DNA"/>
</dbReference>
<comment type="caution">
    <text evidence="2">The sequence shown here is derived from an EMBL/GenBank/DDBJ whole genome shotgun (WGS) entry which is preliminary data.</text>
</comment>
<name>A0ABT0N8Y6_9GAMM</name>
<evidence type="ECO:0000313" key="2">
    <source>
        <dbReference type="EMBL" id="MCL2914560.1"/>
    </source>
</evidence>
<evidence type="ECO:0000313" key="3">
    <source>
        <dbReference type="Proteomes" id="UP001202831"/>
    </source>
</evidence>
<feature type="transmembrane region" description="Helical" evidence="1">
    <location>
        <begin position="69"/>
        <end position="87"/>
    </location>
</feature>
<keyword evidence="1" id="KW-1133">Transmembrane helix</keyword>
<reference evidence="2 3" key="1">
    <citation type="submission" date="2022-01" db="EMBL/GenBank/DDBJ databases">
        <title>Whole genome-based taxonomy of the Shewanellaceae.</title>
        <authorList>
            <person name="Martin-Rodriguez A.J."/>
        </authorList>
    </citation>
    <scope>NUCLEOTIDE SEQUENCE [LARGE SCALE GENOMIC DNA]</scope>
    <source>
        <strain evidence="2 3">DSM 21332</strain>
    </source>
</reference>
<dbReference type="Proteomes" id="UP001202831">
    <property type="component" value="Unassembled WGS sequence"/>
</dbReference>
<keyword evidence="1" id="KW-0472">Membrane</keyword>